<evidence type="ECO:0000313" key="11">
    <source>
        <dbReference type="EMBL" id="OGH78894.1"/>
    </source>
</evidence>
<dbReference type="AlphaFoldDB" id="A0A1F6N4T4"/>
<evidence type="ECO:0000256" key="7">
    <source>
        <dbReference type="ARBA" id="ARBA00023204"/>
    </source>
</evidence>
<keyword evidence="6" id="KW-0227">DNA damage</keyword>
<dbReference type="InterPro" id="IPR014048">
    <property type="entry name" value="MethylDNA_cys_MeTrfase_DNA-bd"/>
</dbReference>
<keyword evidence="5" id="KW-0808">Transferase</keyword>
<dbReference type="InterPro" id="IPR036631">
    <property type="entry name" value="MGMT_N_sf"/>
</dbReference>
<dbReference type="GO" id="GO:0032259">
    <property type="term" value="P:methylation"/>
    <property type="evidence" value="ECO:0007669"/>
    <property type="project" value="UniProtKB-KW"/>
</dbReference>
<dbReference type="Gene3D" id="3.30.160.70">
    <property type="entry name" value="Methylated DNA-protein cysteine methyltransferase domain"/>
    <property type="match status" value="1"/>
</dbReference>
<evidence type="ECO:0000259" key="10">
    <source>
        <dbReference type="Pfam" id="PF02870"/>
    </source>
</evidence>
<dbReference type="PANTHER" id="PTHR10815">
    <property type="entry name" value="METHYLATED-DNA--PROTEIN-CYSTEINE METHYLTRANSFERASE"/>
    <property type="match status" value="1"/>
</dbReference>
<dbReference type="InterPro" id="IPR008332">
    <property type="entry name" value="MethylG_MeTrfase_N"/>
</dbReference>
<protein>
    <recommendedName>
        <fullName evidence="3">methylated-DNA--[protein]-cysteine S-methyltransferase</fullName>
        <ecNumber evidence="3">2.1.1.63</ecNumber>
    </recommendedName>
</protein>
<reference evidence="11 12" key="1">
    <citation type="journal article" date="2016" name="Nat. Commun.">
        <title>Thousands of microbial genomes shed light on interconnected biogeochemical processes in an aquifer system.</title>
        <authorList>
            <person name="Anantharaman K."/>
            <person name="Brown C.T."/>
            <person name="Hug L.A."/>
            <person name="Sharon I."/>
            <person name="Castelle C.J."/>
            <person name="Probst A.J."/>
            <person name="Thomas B.C."/>
            <person name="Singh A."/>
            <person name="Wilkins M.J."/>
            <person name="Karaoz U."/>
            <person name="Brodie E.L."/>
            <person name="Williams K.H."/>
            <person name="Hubbard S.S."/>
            <person name="Banfield J.F."/>
        </authorList>
    </citation>
    <scope>NUCLEOTIDE SEQUENCE [LARGE SCALE GENOMIC DNA]</scope>
</reference>
<evidence type="ECO:0000256" key="6">
    <source>
        <dbReference type="ARBA" id="ARBA00022763"/>
    </source>
</evidence>
<dbReference type="PROSITE" id="PS00374">
    <property type="entry name" value="MGMT"/>
    <property type="match status" value="1"/>
</dbReference>
<keyword evidence="7" id="KW-0234">DNA repair</keyword>
<feature type="domain" description="Methylated-DNA-[protein]-cysteine S-methyltransferase DNA binding" evidence="9">
    <location>
        <begin position="71"/>
        <end position="150"/>
    </location>
</feature>
<comment type="catalytic activity">
    <reaction evidence="1">
        <text>a 4-O-methyl-thymidine in DNA + L-cysteinyl-[protein] = a thymidine in DNA + S-methyl-L-cysteinyl-[protein]</text>
        <dbReference type="Rhea" id="RHEA:53428"/>
        <dbReference type="Rhea" id="RHEA-COMP:10131"/>
        <dbReference type="Rhea" id="RHEA-COMP:10132"/>
        <dbReference type="Rhea" id="RHEA-COMP:13555"/>
        <dbReference type="Rhea" id="RHEA-COMP:13556"/>
        <dbReference type="ChEBI" id="CHEBI:29950"/>
        <dbReference type="ChEBI" id="CHEBI:82612"/>
        <dbReference type="ChEBI" id="CHEBI:137386"/>
        <dbReference type="ChEBI" id="CHEBI:137387"/>
        <dbReference type="EC" id="2.1.1.63"/>
    </reaction>
</comment>
<dbReference type="Pfam" id="PF02870">
    <property type="entry name" value="Methyltransf_1N"/>
    <property type="match status" value="1"/>
</dbReference>
<dbReference type="SUPFAM" id="SSF53155">
    <property type="entry name" value="Methylated DNA-protein cysteine methyltransferase domain"/>
    <property type="match status" value="1"/>
</dbReference>
<dbReference type="Pfam" id="PF01035">
    <property type="entry name" value="DNA_binding_1"/>
    <property type="match status" value="1"/>
</dbReference>
<dbReference type="InterPro" id="IPR001497">
    <property type="entry name" value="MethylDNA_cys_MeTrfase_AS"/>
</dbReference>
<comment type="similarity">
    <text evidence="2">Belongs to the MGMT family.</text>
</comment>
<dbReference type="CDD" id="cd06445">
    <property type="entry name" value="ATase"/>
    <property type="match status" value="1"/>
</dbReference>
<dbReference type="SUPFAM" id="SSF46767">
    <property type="entry name" value="Methylated DNA-protein cysteine methyltransferase, C-terminal domain"/>
    <property type="match status" value="1"/>
</dbReference>
<dbReference type="NCBIfam" id="TIGR00589">
    <property type="entry name" value="ogt"/>
    <property type="match status" value="1"/>
</dbReference>
<dbReference type="InterPro" id="IPR036217">
    <property type="entry name" value="MethylDNA_cys_MeTrfase_DNAb"/>
</dbReference>
<evidence type="ECO:0000259" key="9">
    <source>
        <dbReference type="Pfam" id="PF01035"/>
    </source>
</evidence>
<dbReference type="Gene3D" id="1.10.10.10">
    <property type="entry name" value="Winged helix-like DNA-binding domain superfamily/Winged helix DNA-binding domain"/>
    <property type="match status" value="1"/>
</dbReference>
<name>A0A1F6N4T4_9BACT</name>
<comment type="caution">
    <text evidence="11">The sequence shown here is derived from an EMBL/GenBank/DDBJ whole genome shotgun (WGS) entry which is preliminary data.</text>
</comment>
<dbReference type="PANTHER" id="PTHR10815:SF13">
    <property type="entry name" value="METHYLATED-DNA--PROTEIN-CYSTEINE METHYLTRANSFERASE"/>
    <property type="match status" value="1"/>
</dbReference>
<dbReference type="InterPro" id="IPR036388">
    <property type="entry name" value="WH-like_DNA-bd_sf"/>
</dbReference>
<feature type="domain" description="Methylguanine DNA methyltransferase ribonuclease-like" evidence="10">
    <location>
        <begin position="7"/>
        <end position="66"/>
    </location>
</feature>
<dbReference type="GO" id="GO:0003908">
    <property type="term" value="F:methylated-DNA-[protein]-cysteine S-methyltransferase activity"/>
    <property type="evidence" value="ECO:0007669"/>
    <property type="project" value="UniProtKB-EC"/>
</dbReference>
<keyword evidence="4" id="KW-0489">Methyltransferase</keyword>
<evidence type="ECO:0000256" key="2">
    <source>
        <dbReference type="ARBA" id="ARBA00008711"/>
    </source>
</evidence>
<sequence length="155" mass="17258">MRLTFIAYHHSPVGWLKITATDSALTKISFVRRGAASQHNPIIQHVISQLEEYFTGTRPSFDIPLAFAGTAFQEKIWRAIKKIPYGKTWSYQKLTQKIGHKNAYRAAGNATGKNPLCTIIPCHRVITSNGKLGGFSGSLKTKKSLLELEGFNKLI</sequence>
<dbReference type="GO" id="GO:0006281">
    <property type="term" value="P:DNA repair"/>
    <property type="evidence" value="ECO:0007669"/>
    <property type="project" value="UniProtKB-KW"/>
</dbReference>
<organism evidence="11 12">
    <name type="scientific">Candidatus Magasanikbacteria bacterium RIFCSPLOWO2_01_FULL_40_15</name>
    <dbReference type="NCBI Taxonomy" id="1798686"/>
    <lineage>
        <taxon>Bacteria</taxon>
        <taxon>Candidatus Magasanikiibacteriota</taxon>
    </lineage>
</organism>
<gene>
    <name evidence="11" type="ORF">A2983_00640</name>
</gene>
<evidence type="ECO:0000256" key="3">
    <source>
        <dbReference type="ARBA" id="ARBA00011918"/>
    </source>
</evidence>
<evidence type="ECO:0000256" key="1">
    <source>
        <dbReference type="ARBA" id="ARBA00001286"/>
    </source>
</evidence>
<dbReference type="EC" id="2.1.1.63" evidence="3"/>
<accession>A0A1F6N4T4</accession>
<evidence type="ECO:0000313" key="12">
    <source>
        <dbReference type="Proteomes" id="UP000177040"/>
    </source>
</evidence>
<dbReference type="EMBL" id="MFQH01000001">
    <property type="protein sequence ID" value="OGH78894.1"/>
    <property type="molecule type" value="Genomic_DNA"/>
</dbReference>
<comment type="catalytic activity">
    <reaction evidence="8">
        <text>a 6-O-methyl-2'-deoxyguanosine in DNA + L-cysteinyl-[protein] = S-methyl-L-cysteinyl-[protein] + a 2'-deoxyguanosine in DNA</text>
        <dbReference type="Rhea" id="RHEA:24000"/>
        <dbReference type="Rhea" id="RHEA-COMP:10131"/>
        <dbReference type="Rhea" id="RHEA-COMP:10132"/>
        <dbReference type="Rhea" id="RHEA-COMP:11367"/>
        <dbReference type="Rhea" id="RHEA-COMP:11368"/>
        <dbReference type="ChEBI" id="CHEBI:29950"/>
        <dbReference type="ChEBI" id="CHEBI:82612"/>
        <dbReference type="ChEBI" id="CHEBI:85445"/>
        <dbReference type="ChEBI" id="CHEBI:85448"/>
        <dbReference type="EC" id="2.1.1.63"/>
    </reaction>
</comment>
<evidence type="ECO:0000256" key="8">
    <source>
        <dbReference type="ARBA" id="ARBA00049348"/>
    </source>
</evidence>
<dbReference type="Proteomes" id="UP000177040">
    <property type="component" value="Unassembled WGS sequence"/>
</dbReference>
<proteinExistence type="inferred from homology"/>
<dbReference type="FunFam" id="1.10.10.10:FF:000214">
    <property type="entry name" value="Methylated-DNA--protein-cysteine methyltransferase"/>
    <property type="match status" value="1"/>
</dbReference>
<evidence type="ECO:0000256" key="5">
    <source>
        <dbReference type="ARBA" id="ARBA00022679"/>
    </source>
</evidence>
<evidence type="ECO:0000256" key="4">
    <source>
        <dbReference type="ARBA" id="ARBA00022603"/>
    </source>
</evidence>